<evidence type="ECO:0000313" key="4">
    <source>
        <dbReference type="Proteomes" id="UP001187343"/>
    </source>
</evidence>
<dbReference type="InterPro" id="IPR012317">
    <property type="entry name" value="Poly(ADP-ribose)pol_cat_dom"/>
</dbReference>
<dbReference type="PANTHER" id="PTHR36542:SF2">
    <property type="entry name" value="GIG2-LIKE PROTEIN DRED-RELATED"/>
    <property type="match status" value="1"/>
</dbReference>
<dbReference type="Pfam" id="PF00644">
    <property type="entry name" value="PARP"/>
    <property type="match status" value="1"/>
</dbReference>
<comment type="similarity">
    <text evidence="1">Belongs to the ARTD/PARP family.</text>
</comment>
<proteinExistence type="inferred from homology"/>
<gene>
    <name evidence="3" type="ORF">Q8A67_008804</name>
</gene>
<comment type="caution">
    <text evidence="3">The sequence shown here is derived from an EMBL/GenBank/DDBJ whole genome shotgun (WGS) entry which is preliminary data.</text>
</comment>
<dbReference type="GO" id="GO:0003950">
    <property type="term" value="F:NAD+ poly-ADP-ribosyltransferase activity"/>
    <property type="evidence" value="ECO:0007669"/>
    <property type="project" value="InterPro"/>
</dbReference>
<dbReference type="SUPFAM" id="SSF56399">
    <property type="entry name" value="ADP-ribosylation"/>
    <property type="match status" value="2"/>
</dbReference>
<accession>A0AA88Q0M4</accession>
<dbReference type="Proteomes" id="UP001187343">
    <property type="component" value="Unassembled WGS sequence"/>
</dbReference>
<evidence type="ECO:0000256" key="1">
    <source>
        <dbReference type="ARBA" id="ARBA00024347"/>
    </source>
</evidence>
<dbReference type="EMBL" id="JAUYZG010000008">
    <property type="protein sequence ID" value="KAK2900689.1"/>
    <property type="molecule type" value="Genomic_DNA"/>
</dbReference>
<name>A0AA88Q0M4_9TELE</name>
<dbReference type="Gene3D" id="3.90.175.10">
    <property type="entry name" value="Diphtheria Toxin, domain 1"/>
    <property type="match status" value="2"/>
</dbReference>
<dbReference type="AlphaFoldDB" id="A0AA88Q0M4"/>
<organism evidence="3 4">
    <name type="scientific">Cirrhinus molitorella</name>
    <name type="common">mud carp</name>
    <dbReference type="NCBI Taxonomy" id="172907"/>
    <lineage>
        <taxon>Eukaryota</taxon>
        <taxon>Metazoa</taxon>
        <taxon>Chordata</taxon>
        <taxon>Craniata</taxon>
        <taxon>Vertebrata</taxon>
        <taxon>Euteleostomi</taxon>
        <taxon>Actinopterygii</taxon>
        <taxon>Neopterygii</taxon>
        <taxon>Teleostei</taxon>
        <taxon>Ostariophysi</taxon>
        <taxon>Cypriniformes</taxon>
        <taxon>Cyprinidae</taxon>
        <taxon>Labeoninae</taxon>
        <taxon>Labeonini</taxon>
        <taxon>Cirrhinus</taxon>
    </lineage>
</organism>
<keyword evidence="4" id="KW-1185">Reference proteome</keyword>
<sequence length="206" mass="23532">MLNAMRIMTEGFSPSSDGMLGRGVYVTRSFGKASHYPLHPNGGMLAVLRLSRQSGAKRLTSRALATVHAMGDYGYYKYPGRRKYIMYHGTTMRRALRIQREGFRPSSGGMLGPGVYLSRDMEKASRYPEDDRGRQRAIIRVEVRVGKVKRIDYKGHPLQKTWYQHGYDTAWVPPNCGMVRSGLEEDCVYDPSRIRVLEIIENDYDD</sequence>
<evidence type="ECO:0000313" key="3">
    <source>
        <dbReference type="EMBL" id="KAK2900689.1"/>
    </source>
</evidence>
<dbReference type="PANTHER" id="PTHR36542">
    <property type="entry name" value="GIG2-LIKE PROTEIN DRED-RELATED"/>
    <property type="match status" value="1"/>
</dbReference>
<dbReference type="GO" id="GO:0005737">
    <property type="term" value="C:cytoplasm"/>
    <property type="evidence" value="ECO:0007669"/>
    <property type="project" value="TreeGrafter"/>
</dbReference>
<reference evidence="3" key="1">
    <citation type="submission" date="2023-08" db="EMBL/GenBank/DDBJ databases">
        <title>Chromosome-level Genome Assembly of mud carp (Cirrhinus molitorella).</title>
        <authorList>
            <person name="Liu H."/>
        </authorList>
    </citation>
    <scope>NUCLEOTIDE SEQUENCE</scope>
    <source>
        <strain evidence="3">Prfri</strain>
        <tissue evidence="3">Muscle</tissue>
    </source>
</reference>
<protein>
    <recommendedName>
        <fullName evidence="2">PARP catalytic domain-containing protein</fullName>
    </recommendedName>
</protein>
<feature type="domain" description="PARP catalytic" evidence="2">
    <location>
        <begin position="80"/>
        <end position="156"/>
    </location>
</feature>
<evidence type="ECO:0000259" key="2">
    <source>
        <dbReference type="Pfam" id="PF00644"/>
    </source>
</evidence>